<accession>A0A0K8PJ67</accession>
<evidence type="ECO:0000313" key="1">
    <source>
        <dbReference type="EMBL" id="GAP47798.1"/>
    </source>
</evidence>
<gene>
    <name evidence="1" type="ORF">SAZU_2535</name>
</gene>
<keyword evidence="2" id="KW-1185">Reference proteome</keyword>
<protein>
    <submittedName>
        <fullName evidence="1">Metallo-beta-lactamase-like protein</fullName>
    </submittedName>
</protein>
<dbReference type="AlphaFoldDB" id="A0A0K8PJ67"/>
<name>A0A0K8PJ67_STRAJ</name>
<sequence length="49" mass="5551">MDVIELQPRLHLLRFPVGQAYLWRDGDDRGELTLIDAGPGAPVPRSPRR</sequence>
<dbReference type="PATRIC" id="fig|146537.3.peg.2677"/>
<dbReference type="Proteomes" id="UP000053859">
    <property type="component" value="Unassembled WGS sequence"/>
</dbReference>
<evidence type="ECO:0000313" key="2">
    <source>
        <dbReference type="Proteomes" id="UP000053859"/>
    </source>
</evidence>
<organism evidence="1 2">
    <name type="scientific">Streptomyces azureus</name>
    <dbReference type="NCBI Taxonomy" id="146537"/>
    <lineage>
        <taxon>Bacteria</taxon>
        <taxon>Bacillati</taxon>
        <taxon>Actinomycetota</taxon>
        <taxon>Actinomycetes</taxon>
        <taxon>Kitasatosporales</taxon>
        <taxon>Streptomycetaceae</taxon>
        <taxon>Streptomyces</taxon>
    </lineage>
</organism>
<reference evidence="1" key="1">
    <citation type="journal article" date="2015" name="Genome Announc.">
        <title>Draft Genome Sequence of Thiostrepton-Producing Streptomyces azureus ATCC 14921.</title>
        <authorList>
            <person name="Sakihara K."/>
            <person name="Maeda J."/>
            <person name="Tashiro K."/>
            <person name="Fujino Y."/>
            <person name="Kuhara S."/>
            <person name="Ohshima T."/>
            <person name="Ogata S."/>
            <person name="Doi K."/>
        </authorList>
    </citation>
    <scope>NUCLEOTIDE SEQUENCE [LARGE SCALE GENOMIC DNA]</scope>
    <source>
        <strain evidence="1">ATCC14921</strain>
    </source>
</reference>
<dbReference type="EMBL" id="DF968242">
    <property type="protein sequence ID" value="GAP47798.1"/>
    <property type="molecule type" value="Genomic_DNA"/>
</dbReference>
<proteinExistence type="predicted"/>